<dbReference type="EMBL" id="CM042012">
    <property type="protein sequence ID" value="KAI3754059.1"/>
    <property type="molecule type" value="Genomic_DNA"/>
</dbReference>
<evidence type="ECO:0000313" key="1">
    <source>
        <dbReference type="EMBL" id="KAI3754059.1"/>
    </source>
</evidence>
<protein>
    <submittedName>
        <fullName evidence="1">Uncharacterized protein</fullName>
    </submittedName>
</protein>
<name>A0ACB9E502_CICIN</name>
<comment type="caution">
    <text evidence="1">The sequence shown here is derived from an EMBL/GenBank/DDBJ whole genome shotgun (WGS) entry which is preliminary data.</text>
</comment>
<organism evidence="1 2">
    <name type="scientific">Cichorium intybus</name>
    <name type="common">Chicory</name>
    <dbReference type="NCBI Taxonomy" id="13427"/>
    <lineage>
        <taxon>Eukaryota</taxon>
        <taxon>Viridiplantae</taxon>
        <taxon>Streptophyta</taxon>
        <taxon>Embryophyta</taxon>
        <taxon>Tracheophyta</taxon>
        <taxon>Spermatophyta</taxon>
        <taxon>Magnoliopsida</taxon>
        <taxon>eudicotyledons</taxon>
        <taxon>Gunneridae</taxon>
        <taxon>Pentapetalae</taxon>
        <taxon>asterids</taxon>
        <taxon>campanulids</taxon>
        <taxon>Asterales</taxon>
        <taxon>Asteraceae</taxon>
        <taxon>Cichorioideae</taxon>
        <taxon>Cichorieae</taxon>
        <taxon>Cichoriinae</taxon>
        <taxon>Cichorium</taxon>
    </lineage>
</organism>
<evidence type="ECO:0000313" key="2">
    <source>
        <dbReference type="Proteomes" id="UP001055811"/>
    </source>
</evidence>
<reference evidence="1 2" key="2">
    <citation type="journal article" date="2022" name="Mol. Ecol. Resour.">
        <title>The genomes of chicory, endive, great burdock and yacon provide insights into Asteraceae paleo-polyploidization history and plant inulin production.</title>
        <authorList>
            <person name="Fan W."/>
            <person name="Wang S."/>
            <person name="Wang H."/>
            <person name="Wang A."/>
            <person name="Jiang F."/>
            <person name="Liu H."/>
            <person name="Zhao H."/>
            <person name="Xu D."/>
            <person name="Zhang Y."/>
        </authorList>
    </citation>
    <scope>NUCLEOTIDE SEQUENCE [LARGE SCALE GENOMIC DNA]</scope>
    <source>
        <strain evidence="2">cv. Punajuju</strain>
        <tissue evidence="1">Leaves</tissue>
    </source>
</reference>
<reference evidence="2" key="1">
    <citation type="journal article" date="2022" name="Mol. Ecol. Resour.">
        <title>The genomes of chicory, endive, great burdock and yacon provide insights into Asteraceae palaeo-polyploidization history and plant inulin production.</title>
        <authorList>
            <person name="Fan W."/>
            <person name="Wang S."/>
            <person name="Wang H."/>
            <person name="Wang A."/>
            <person name="Jiang F."/>
            <person name="Liu H."/>
            <person name="Zhao H."/>
            <person name="Xu D."/>
            <person name="Zhang Y."/>
        </authorList>
    </citation>
    <scope>NUCLEOTIDE SEQUENCE [LARGE SCALE GENOMIC DNA]</scope>
    <source>
        <strain evidence="2">cv. Punajuju</strain>
    </source>
</reference>
<accession>A0ACB9E502</accession>
<sequence>MKLRGVRAVSSKRQLRKKRIERESDPTVGWGKLDFGLLGTSNGGCLPRVQEKQLQEDSNFKKPSGKGGGSGGVGREKRLETELKRMEHQVSWLSADKSPIKSFRGDNHIFNSDMYP</sequence>
<gene>
    <name evidence="1" type="ORF">L2E82_26172</name>
</gene>
<dbReference type="Proteomes" id="UP001055811">
    <property type="component" value="Linkage Group LG04"/>
</dbReference>
<keyword evidence="2" id="KW-1185">Reference proteome</keyword>
<proteinExistence type="predicted"/>